<gene>
    <name evidence="2" type="ORF">BV98_002862</name>
</gene>
<dbReference type="PANTHER" id="PTHR42993">
    <property type="entry name" value="MAOC-LIKE DEHYDRATASE DOMAIN-CONTAINING PROTEIN"/>
    <property type="match status" value="1"/>
</dbReference>
<dbReference type="InterPro" id="IPR039375">
    <property type="entry name" value="NodN-like"/>
</dbReference>
<feature type="domain" description="MaoC-like" evidence="1">
    <location>
        <begin position="16"/>
        <end position="123"/>
    </location>
</feature>
<dbReference type="InterPro" id="IPR002539">
    <property type="entry name" value="MaoC-like_dom"/>
</dbReference>
<proteinExistence type="predicted"/>
<accession>A0A086P7K6</accession>
<dbReference type="PANTHER" id="PTHR42993:SF1">
    <property type="entry name" value="MAOC-LIKE DEHYDRATASE DOMAIN-CONTAINING PROTEIN"/>
    <property type="match status" value="1"/>
</dbReference>
<evidence type="ECO:0000313" key="2">
    <source>
        <dbReference type="EMBL" id="KFG89374.1"/>
    </source>
</evidence>
<evidence type="ECO:0000313" key="3">
    <source>
        <dbReference type="Proteomes" id="UP000024284"/>
    </source>
</evidence>
<dbReference type="Proteomes" id="UP000024284">
    <property type="component" value="Unassembled WGS sequence"/>
</dbReference>
<name>A0A086P7K6_SPHHM</name>
<dbReference type="SUPFAM" id="SSF54637">
    <property type="entry name" value="Thioesterase/thiol ester dehydrase-isomerase"/>
    <property type="match status" value="1"/>
</dbReference>
<dbReference type="PATRIC" id="fig|1219045.3.peg.2904"/>
<dbReference type="eggNOG" id="COG2030">
    <property type="taxonomic scope" value="Bacteria"/>
</dbReference>
<reference evidence="2" key="1">
    <citation type="submission" date="2014-08" db="EMBL/GenBank/DDBJ databases">
        <title>Draft genome sequences of Sphingobium herbicidovorans.</title>
        <authorList>
            <person name="Gan H.M."/>
            <person name="Gan H.Y."/>
            <person name="Savka M.A."/>
        </authorList>
    </citation>
    <scope>NUCLEOTIDE SEQUENCE [LARGE SCALE GENOMIC DNA]</scope>
    <source>
        <strain evidence="2">NBRC 16415</strain>
    </source>
</reference>
<organism evidence="2 3">
    <name type="scientific">Sphingobium herbicidovorans (strain ATCC 700291 / DSM 11019 / CCUG 56400 / KCTC 2939 / LMG 18315 / NBRC 16415 / MH)</name>
    <name type="common">Sphingomonas herbicidovorans</name>
    <dbReference type="NCBI Taxonomy" id="1219045"/>
    <lineage>
        <taxon>Bacteria</taxon>
        <taxon>Pseudomonadati</taxon>
        <taxon>Pseudomonadota</taxon>
        <taxon>Alphaproteobacteria</taxon>
        <taxon>Sphingomonadales</taxon>
        <taxon>Sphingomonadaceae</taxon>
        <taxon>Sphingobium</taxon>
    </lineage>
</organism>
<dbReference type="EMBL" id="JFZA02000031">
    <property type="protein sequence ID" value="KFG89374.1"/>
    <property type="molecule type" value="Genomic_DNA"/>
</dbReference>
<evidence type="ECO:0000259" key="1">
    <source>
        <dbReference type="Pfam" id="PF01575"/>
    </source>
</evidence>
<sequence>MATIFENPRDLLGKEGVKLDTSDWLTVEQSRIDAFADCTGDHQWIHVDPVRAKDGPFGATIAHGYLTLSLVNLFMPQIIEVRRFSAGVNVGMDKTRFLSPVIVGSRIRGTGEIVSVEEVKGGAIQAVIRVTVEIEGPDGQPTAKPACVVDTINRYFPE</sequence>
<dbReference type="STRING" id="76947.GCA_002080435_03372"/>
<dbReference type="Pfam" id="PF01575">
    <property type="entry name" value="MaoC_dehydratas"/>
    <property type="match status" value="1"/>
</dbReference>
<dbReference type="Gene3D" id="3.10.129.10">
    <property type="entry name" value="Hotdog Thioesterase"/>
    <property type="match status" value="1"/>
</dbReference>
<dbReference type="CDD" id="cd03450">
    <property type="entry name" value="NodN"/>
    <property type="match status" value="1"/>
</dbReference>
<protein>
    <submittedName>
        <fullName evidence="2">MaoC family dehydratase</fullName>
    </submittedName>
</protein>
<dbReference type="AlphaFoldDB" id="A0A086P7K6"/>
<dbReference type="InterPro" id="IPR029069">
    <property type="entry name" value="HotDog_dom_sf"/>
</dbReference>
<keyword evidence="3" id="KW-1185">Reference proteome</keyword>
<comment type="caution">
    <text evidence="2">The sequence shown here is derived from an EMBL/GenBank/DDBJ whole genome shotgun (WGS) entry which is preliminary data.</text>
</comment>
<dbReference type="OrthoDB" id="9801735at2"/>
<dbReference type="RefSeq" id="WP_037467434.1">
    <property type="nucleotide sequence ID" value="NZ_BCZD01000042.1"/>
</dbReference>